<keyword evidence="8" id="KW-1185">Reference proteome</keyword>
<evidence type="ECO:0000256" key="3">
    <source>
        <dbReference type="ARBA" id="ARBA00022989"/>
    </source>
</evidence>
<dbReference type="EMBL" id="CP044399">
    <property type="protein sequence ID" value="QFI37350.1"/>
    <property type="molecule type" value="Genomic_DNA"/>
</dbReference>
<comment type="subcellular location">
    <subcellularLocation>
        <location evidence="1">Membrane</location>
        <topology evidence="1">Multi-pass membrane protein</topology>
    </subcellularLocation>
</comment>
<proteinExistence type="predicted"/>
<evidence type="ECO:0000259" key="6">
    <source>
        <dbReference type="Pfam" id="PF05154"/>
    </source>
</evidence>
<reference evidence="7 8" key="1">
    <citation type="submission" date="2019-09" db="EMBL/GenBank/DDBJ databases">
        <title>Hybrid Assembly of the complete Genome of the Deep-Sea Bacterium Moritella marina from long Nanopore and Illumina reads.</title>
        <authorList>
            <person name="Magin S."/>
            <person name="Georgoulis A."/>
            <person name="Papadimitriou K."/>
            <person name="Iliakis G."/>
            <person name="Vorgias C.E."/>
        </authorList>
    </citation>
    <scope>NUCLEOTIDE SEQUENCE [LARGE SCALE GENOMIC DNA]</scope>
    <source>
        <strain evidence="7 8">MP-1</strain>
    </source>
</reference>
<gene>
    <name evidence="7" type="ORF">FR932_05660</name>
</gene>
<protein>
    <submittedName>
        <fullName evidence="7">TM2 domain-containing protein</fullName>
    </submittedName>
</protein>
<sequence>MKGAVKSKKMGAVLLAFFFGVLGAHKFYLGYHKQGICMLVLFIFGYVFLGLPSMVIAMIALVEFVIYLLKPATEFERDYVLESRPWF</sequence>
<organism evidence="7 8">
    <name type="scientific">Moritella marina ATCC 15381</name>
    <dbReference type="NCBI Taxonomy" id="1202962"/>
    <lineage>
        <taxon>Bacteria</taxon>
        <taxon>Pseudomonadati</taxon>
        <taxon>Pseudomonadota</taxon>
        <taxon>Gammaproteobacteria</taxon>
        <taxon>Alteromonadales</taxon>
        <taxon>Moritellaceae</taxon>
        <taxon>Moritella</taxon>
    </lineage>
</organism>
<feature type="domain" description="TM2" evidence="6">
    <location>
        <begin position="7"/>
        <end position="50"/>
    </location>
</feature>
<feature type="transmembrane region" description="Helical" evidence="5">
    <location>
        <begin position="39"/>
        <end position="69"/>
    </location>
</feature>
<keyword evidence="3 5" id="KW-1133">Transmembrane helix</keyword>
<evidence type="ECO:0000313" key="7">
    <source>
        <dbReference type="EMBL" id="QFI37350.1"/>
    </source>
</evidence>
<dbReference type="GO" id="GO:0016020">
    <property type="term" value="C:membrane"/>
    <property type="evidence" value="ECO:0007669"/>
    <property type="project" value="UniProtKB-SubCell"/>
</dbReference>
<dbReference type="KEGG" id="mmaa:FR932_05660"/>
<dbReference type="OrthoDB" id="9816361at2"/>
<evidence type="ECO:0000313" key="8">
    <source>
        <dbReference type="Proteomes" id="UP000327424"/>
    </source>
</evidence>
<dbReference type="Proteomes" id="UP000327424">
    <property type="component" value="Chromosome"/>
</dbReference>
<dbReference type="Pfam" id="PF05154">
    <property type="entry name" value="TM2"/>
    <property type="match status" value="1"/>
</dbReference>
<dbReference type="AlphaFoldDB" id="A0A5J6WJV3"/>
<evidence type="ECO:0000256" key="4">
    <source>
        <dbReference type="ARBA" id="ARBA00023136"/>
    </source>
</evidence>
<evidence type="ECO:0000256" key="5">
    <source>
        <dbReference type="SAM" id="Phobius"/>
    </source>
</evidence>
<dbReference type="RefSeq" id="WP_019439816.1">
    <property type="nucleotide sequence ID" value="NZ_ALOE01000004.1"/>
</dbReference>
<evidence type="ECO:0000256" key="2">
    <source>
        <dbReference type="ARBA" id="ARBA00022692"/>
    </source>
</evidence>
<dbReference type="InterPro" id="IPR007829">
    <property type="entry name" value="TM2"/>
</dbReference>
<name>A0A5J6WJV3_MORMI</name>
<accession>A0A5J6WJV3</accession>
<evidence type="ECO:0000256" key="1">
    <source>
        <dbReference type="ARBA" id="ARBA00004141"/>
    </source>
</evidence>
<keyword evidence="2 5" id="KW-0812">Transmembrane</keyword>
<keyword evidence="4 5" id="KW-0472">Membrane</keyword>